<feature type="region of interest" description="Disordered" evidence="11">
    <location>
        <begin position="96"/>
        <end position="135"/>
    </location>
</feature>
<evidence type="ECO:0000256" key="6">
    <source>
        <dbReference type="ARBA" id="ARBA00023015"/>
    </source>
</evidence>
<keyword evidence="5" id="KW-0862">Zinc</keyword>
<keyword evidence="14" id="KW-1185">Reference proteome</keyword>
<dbReference type="SMART" id="SM00355">
    <property type="entry name" value="ZnF_C2H2"/>
    <property type="match status" value="2"/>
</dbReference>
<evidence type="ECO:0000256" key="1">
    <source>
        <dbReference type="ARBA" id="ARBA00004123"/>
    </source>
</evidence>
<dbReference type="GO" id="GO:0000981">
    <property type="term" value="F:DNA-binding transcription factor activity, RNA polymerase II-specific"/>
    <property type="evidence" value="ECO:0007669"/>
    <property type="project" value="TreeGrafter"/>
</dbReference>
<keyword evidence="6" id="KW-0805">Transcription regulation</keyword>
<evidence type="ECO:0000256" key="10">
    <source>
        <dbReference type="PROSITE-ProRule" id="PRU00042"/>
    </source>
</evidence>
<name>A0A286ULE9_9AGAM</name>
<dbReference type="GO" id="GO:0008270">
    <property type="term" value="F:zinc ion binding"/>
    <property type="evidence" value="ECO:0007669"/>
    <property type="project" value="UniProtKB-KW"/>
</dbReference>
<keyword evidence="2" id="KW-0479">Metal-binding</keyword>
<keyword evidence="7" id="KW-0238">DNA-binding</keyword>
<feature type="compositionally biased region" description="Polar residues" evidence="11">
    <location>
        <begin position="125"/>
        <end position="135"/>
    </location>
</feature>
<evidence type="ECO:0000256" key="2">
    <source>
        <dbReference type="ARBA" id="ARBA00022723"/>
    </source>
</evidence>
<dbReference type="InParanoid" id="A0A286ULE9"/>
<dbReference type="STRING" id="2282107.A0A286ULE9"/>
<dbReference type="InterPro" id="IPR050329">
    <property type="entry name" value="GLI_C2H2-zinc-finger"/>
</dbReference>
<keyword evidence="9" id="KW-0539">Nucleus</keyword>
<dbReference type="OrthoDB" id="654211at2759"/>
<dbReference type="GO" id="GO:0045944">
    <property type="term" value="P:positive regulation of transcription by RNA polymerase II"/>
    <property type="evidence" value="ECO:0007669"/>
    <property type="project" value="UniProtKB-ARBA"/>
</dbReference>
<dbReference type="Proteomes" id="UP000217199">
    <property type="component" value="Unassembled WGS sequence"/>
</dbReference>
<keyword evidence="4 10" id="KW-0863">Zinc-finger</keyword>
<evidence type="ECO:0000256" key="7">
    <source>
        <dbReference type="ARBA" id="ARBA00023125"/>
    </source>
</evidence>
<dbReference type="InterPro" id="IPR036236">
    <property type="entry name" value="Znf_C2H2_sf"/>
</dbReference>
<reference evidence="13 14" key="1">
    <citation type="journal article" date="2017" name="Mol. Ecol.">
        <title>Comparative and population genomic landscape of Phellinus noxius: A hypervariable fungus causing root rot in trees.</title>
        <authorList>
            <person name="Chung C.L."/>
            <person name="Lee T.J."/>
            <person name="Akiba M."/>
            <person name="Lee H.H."/>
            <person name="Kuo T.H."/>
            <person name="Liu D."/>
            <person name="Ke H.M."/>
            <person name="Yokoi T."/>
            <person name="Roa M.B."/>
            <person name="Lu M.J."/>
            <person name="Chang Y.Y."/>
            <person name="Ann P.J."/>
            <person name="Tsai J.N."/>
            <person name="Chen C.Y."/>
            <person name="Tzean S.S."/>
            <person name="Ota Y."/>
            <person name="Hattori T."/>
            <person name="Sahashi N."/>
            <person name="Liou R.F."/>
            <person name="Kikuchi T."/>
            <person name="Tsai I.J."/>
        </authorList>
    </citation>
    <scope>NUCLEOTIDE SEQUENCE [LARGE SCALE GENOMIC DNA]</scope>
    <source>
        <strain evidence="13 14">FFPRI411160</strain>
    </source>
</reference>
<protein>
    <submittedName>
        <fullName evidence="13">Gli-kruppel family member gli2b</fullName>
    </submittedName>
</protein>
<dbReference type="GO" id="GO:0005634">
    <property type="term" value="C:nucleus"/>
    <property type="evidence" value="ECO:0007669"/>
    <property type="project" value="UniProtKB-SubCell"/>
</dbReference>
<evidence type="ECO:0000259" key="12">
    <source>
        <dbReference type="PROSITE" id="PS50157"/>
    </source>
</evidence>
<dbReference type="GO" id="GO:0000978">
    <property type="term" value="F:RNA polymerase II cis-regulatory region sequence-specific DNA binding"/>
    <property type="evidence" value="ECO:0007669"/>
    <property type="project" value="TreeGrafter"/>
</dbReference>
<evidence type="ECO:0000256" key="9">
    <source>
        <dbReference type="ARBA" id="ARBA00023242"/>
    </source>
</evidence>
<evidence type="ECO:0000256" key="11">
    <source>
        <dbReference type="SAM" id="MobiDB-lite"/>
    </source>
</evidence>
<dbReference type="AlphaFoldDB" id="A0A286ULE9"/>
<accession>A0A286ULE9</accession>
<evidence type="ECO:0000313" key="14">
    <source>
        <dbReference type="Proteomes" id="UP000217199"/>
    </source>
</evidence>
<evidence type="ECO:0000256" key="8">
    <source>
        <dbReference type="ARBA" id="ARBA00023163"/>
    </source>
</evidence>
<comment type="caution">
    <text evidence="13">The sequence shown here is derived from an EMBL/GenBank/DDBJ whole genome shotgun (WGS) entry which is preliminary data.</text>
</comment>
<dbReference type="PROSITE" id="PS50157">
    <property type="entry name" value="ZINC_FINGER_C2H2_2"/>
    <property type="match status" value="1"/>
</dbReference>
<dbReference type="Gene3D" id="3.30.160.60">
    <property type="entry name" value="Classic Zinc Finger"/>
    <property type="match status" value="2"/>
</dbReference>
<sequence length="369" mass="41222">MSSFSSSSSACVNGSSRRKHREEALLHTLREAAAQKYSSCSPYVAPLFAQSSDWTYESASGSMQSATTKNYESRLSSSDVHAYRSCMQSVITQNNGGTSLSSASQHALASRLPSFPGGRDIIRNDSCSQQTTEPESSFLNIEMPGTWGSCPSNHGEDREAYSSPLSVSVDGISESEELISPPIPAIPTGTETRYRDDYPVHPTSRRSNSIRYRHHPYQTQGPTHSTQVAGLSSRAQIIYTWDSWNDHARAVVRGGERMYQCVFRVGHVGTDKDQCGYIAQRSSVKRHIESRHLLYKPYLCPLCPAAFPQKANLDTHLNHHTGARPHECPYDGCDKKYGDPARKHRHMVKVHKYKPQRARKNVNSYHDIE</sequence>
<feature type="region of interest" description="Disordered" evidence="11">
    <location>
        <begin position="179"/>
        <end position="206"/>
    </location>
</feature>
<feature type="compositionally biased region" description="Low complexity" evidence="11">
    <location>
        <begin position="99"/>
        <end position="112"/>
    </location>
</feature>
<feature type="domain" description="C2H2-type" evidence="12">
    <location>
        <begin position="298"/>
        <end position="325"/>
    </location>
</feature>
<evidence type="ECO:0000256" key="4">
    <source>
        <dbReference type="ARBA" id="ARBA00022771"/>
    </source>
</evidence>
<dbReference type="PANTHER" id="PTHR19818:SF139">
    <property type="entry name" value="PAIR-RULE PROTEIN ODD-PAIRED"/>
    <property type="match status" value="1"/>
</dbReference>
<dbReference type="InterPro" id="IPR013087">
    <property type="entry name" value="Znf_C2H2_type"/>
</dbReference>
<dbReference type="SUPFAM" id="SSF57667">
    <property type="entry name" value="beta-beta-alpha zinc fingers"/>
    <property type="match status" value="1"/>
</dbReference>
<keyword evidence="3" id="KW-0677">Repeat</keyword>
<proteinExistence type="predicted"/>
<dbReference type="PANTHER" id="PTHR19818">
    <property type="entry name" value="ZINC FINGER PROTEIN ZIC AND GLI"/>
    <property type="match status" value="1"/>
</dbReference>
<evidence type="ECO:0000256" key="3">
    <source>
        <dbReference type="ARBA" id="ARBA00022737"/>
    </source>
</evidence>
<comment type="subcellular location">
    <subcellularLocation>
        <location evidence="1">Nucleus</location>
    </subcellularLocation>
</comment>
<dbReference type="EMBL" id="NBII01000003">
    <property type="protein sequence ID" value="PAV20392.1"/>
    <property type="molecule type" value="Genomic_DNA"/>
</dbReference>
<keyword evidence="8" id="KW-0804">Transcription</keyword>
<gene>
    <name evidence="13" type="ORF">PNOK_0301900</name>
</gene>
<organism evidence="13 14">
    <name type="scientific">Pyrrhoderma noxium</name>
    <dbReference type="NCBI Taxonomy" id="2282107"/>
    <lineage>
        <taxon>Eukaryota</taxon>
        <taxon>Fungi</taxon>
        <taxon>Dikarya</taxon>
        <taxon>Basidiomycota</taxon>
        <taxon>Agaricomycotina</taxon>
        <taxon>Agaricomycetes</taxon>
        <taxon>Hymenochaetales</taxon>
        <taxon>Hymenochaetaceae</taxon>
        <taxon>Pyrrhoderma</taxon>
    </lineage>
</organism>
<dbReference type="PROSITE" id="PS00028">
    <property type="entry name" value="ZINC_FINGER_C2H2_1"/>
    <property type="match status" value="2"/>
</dbReference>
<evidence type="ECO:0000313" key="13">
    <source>
        <dbReference type="EMBL" id="PAV20392.1"/>
    </source>
</evidence>
<evidence type="ECO:0000256" key="5">
    <source>
        <dbReference type="ARBA" id="ARBA00022833"/>
    </source>
</evidence>
<dbReference type="FunFam" id="3.30.160.60:FF:000322">
    <property type="entry name" value="GDNF-inducible zinc finger protein 1"/>
    <property type="match status" value="1"/>
</dbReference>